<dbReference type="GO" id="GO:0015112">
    <property type="term" value="F:nitrate transmembrane transporter activity"/>
    <property type="evidence" value="ECO:0007669"/>
    <property type="project" value="InterPro"/>
</dbReference>
<comment type="subcellular location">
    <subcellularLocation>
        <location evidence="1">Cell membrane</location>
        <topology evidence="1">Multi-pass membrane protein</topology>
    </subcellularLocation>
</comment>
<dbReference type="InterPro" id="IPR044772">
    <property type="entry name" value="NO3_transporter"/>
</dbReference>
<keyword evidence="3 7" id="KW-0812">Transmembrane</keyword>
<dbReference type="InterPro" id="IPR020846">
    <property type="entry name" value="MFS_dom"/>
</dbReference>
<dbReference type="GO" id="GO:0005886">
    <property type="term" value="C:plasma membrane"/>
    <property type="evidence" value="ECO:0007669"/>
    <property type="project" value="UniProtKB-SubCell"/>
</dbReference>
<gene>
    <name evidence="9" type="ORF">FJ693_01730</name>
</gene>
<accession>A0A552WX21</accession>
<keyword evidence="4 7" id="KW-1133">Transmembrane helix</keyword>
<feature type="transmembrane region" description="Helical" evidence="7">
    <location>
        <begin position="89"/>
        <end position="113"/>
    </location>
</feature>
<feature type="transmembrane region" description="Helical" evidence="7">
    <location>
        <begin position="204"/>
        <end position="225"/>
    </location>
</feature>
<evidence type="ECO:0000259" key="8">
    <source>
        <dbReference type="PROSITE" id="PS50850"/>
    </source>
</evidence>
<evidence type="ECO:0000313" key="9">
    <source>
        <dbReference type="EMBL" id="TRW47337.1"/>
    </source>
</evidence>
<dbReference type="Gene3D" id="1.20.1250.20">
    <property type="entry name" value="MFS general substrate transporter like domains"/>
    <property type="match status" value="2"/>
</dbReference>
<feature type="transmembrane region" description="Helical" evidence="7">
    <location>
        <begin position="354"/>
        <end position="376"/>
    </location>
</feature>
<dbReference type="EMBL" id="VJXR01000003">
    <property type="protein sequence ID" value="TRW47337.1"/>
    <property type="molecule type" value="Genomic_DNA"/>
</dbReference>
<evidence type="ECO:0000256" key="5">
    <source>
        <dbReference type="ARBA" id="ARBA00023063"/>
    </source>
</evidence>
<dbReference type="InterPro" id="IPR011701">
    <property type="entry name" value="MFS"/>
</dbReference>
<feature type="transmembrane region" description="Helical" evidence="7">
    <location>
        <begin position="289"/>
        <end position="313"/>
    </location>
</feature>
<evidence type="ECO:0000256" key="3">
    <source>
        <dbReference type="ARBA" id="ARBA00022692"/>
    </source>
</evidence>
<evidence type="ECO:0000256" key="6">
    <source>
        <dbReference type="ARBA" id="ARBA00023136"/>
    </source>
</evidence>
<dbReference type="SUPFAM" id="SSF103473">
    <property type="entry name" value="MFS general substrate transporter"/>
    <property type="match status" value="1"/>
</dbReference>
<keyword evidence="5" id="KW-0534">Nitrate assimilation</keyword>
<reference evidence="9 10" key="1">
    <citation type="submission" date="2019-07" db="EMBL/GenBank/DDBJ databases">
        <title>Georgenia wutianyii sp. nov. and Georgenia *** sp. nov. isolated from plateau pika (Ochotona curzoniae) in the Qinghai-Tibet plateau of China.</title>
        <authorList>
            <person name="Tian Z."/>
        </authorList>
    </citation>
    <scope>NUCLEOTIDE SEQUENCE [LARGE SCALE GENOMIC DNA]</scope>
    <source>
        <strain evidence="9 10">Z446</strain>
    </source>
</reference>
<feature type="transmembrane region" description="Helical" evidence="7">
    <location>
        <begin position="31"/>
        <end position="50"/>
    </location>
</feature>
<dbReference type="InterPro" id="IPR036259">
    <property type="entry name" value="MFS_trans_sf"/>
</dbReference>
<name>A0A552WX21_9MICO</name>
<sequence>MLLLATIGFFVNFWAWSLIGPLGPTYQEDLALTPIQLSVAVAVPVIVGSLGRIPIGALTDRLGARVMFPLVSILTIIPTLFVGLVADSFVMILIGGFFLGLGGTAFAVGVPFVNAWFAPARRGTALGIFGMGNAGTAVAAFTTVSLAERFGRAGPFVLVAVLLAAYAVVARILLRDAPGRRAPAGSLLTRTVATLKIPVTRQLALIYAMGFGGFVAFSVYLPTYLTTDYDLTRADASFRTAGFVVLAVAARPLGGWLSDRWHPVPVLTVCFTVAGLAAVLAALKLELLPVGTVAFLTLAATLGAASGACFALVAKVAPADKVGSVTGIVGAAGGLGGFFPPLVMGAVYSSTGAYTIGFALLALSAFAVAAFTWGPVRRASAPGA</sequence>
<evidence type="ECO:0000256" key="4">
    <source>
        <dbReference type="ARBA" id="ARBA00022989"/>
    </source>
</evidence>
<dbReference type="Pfam" id="PF07690">
    <property type="entry name" value="MFS_1"/>
    <property type="match status" value="1"/>
</dbReference>
<feature type="transmembrane region" description="Helical" evidence="7">
    <location>
        <begin position="62"/>
        <end position="83"/>
    </location>
</feature>
<feature type="transmembrane region" description="Helical" evidence="7">
    <location>
        <begin position="125"/>
        <end position="147"/>
    </location>
</feature>
<dbReference type="PROSITE" id="PS50850">
    <property type="entry name" value="MFS"/>
    <property type="match status" value="1"/>
</dbReference>
<feature type="transmembrane region" description="Helical" evidence="7">
    <location>
        <begin position="264"/>
        <end position="283"/>
    </location>
</feature>
<evidence type="ECO:0000256" key="7">
    <source>
        <dbReference type="SAM" id="Phobius"/>
    </source>
</evidence>
<dbReference type="Proteomes" id="UP000318693">
    <property type="component" value="Unassembled WGS sequence"/>
</dbReference>
<dbReference type="PANTHER" id="PTHR23515">
    <property type="entry name" value="HIGH-AFFINITY NITRATE TRANSPORTER 2.3"/>
    <property type="match status" value="1"/>
</dbReference>
<evidence type="ECO:0000256" key="2">
    <source>
        <dbReference type="ARBA" id="ARBA00008432"/>
    </source>
</evidence>
<feature type="transmembrane region" description="Helical" evidence="7">
    <location>
        <begin position="153"/>
        <end position="174"/>
    </location>
</feature>
<evidence type="ECO:0000256" key="1">
    <source>
        <dbReference type="ARBA" id="ARBA00004651"/>
    </source>
</evidence>
<dbReference type="AlphaFoldDB" id="A0A552WX21"/>
<proteinExistence type="inferred from homology"/>
<dbReference type="GO" id="GO:0042128">
    <property type="term" value="P:nitrate assimilation"/>
    <property type="evidence" value="ECO:0007669"/>
    <property type="project" value="UniProtKB-KW"/>
</dbReference>
<protein>
    <submittedName>
        <fullName evidence="9">NarK/NasA family nitrate transporter</fullName>
    </submittedName>
</protein>
<evidence type="ECO:0000313" key="10">
    <source>
        <dbReference type="Proteomes" id="UP000318693"/>
    </source>
</evidence>
<keyword evidence="6 7" id="KW-0472">Membrane</keyword>
<feature type="transmembrane region" description="Helical" evidence="7">
    <location>
        <begin position="325"/>
        <end position="348"/>
    </location>
</feature>
<keyword evidence="10" id="KW-1185">Reference proteome</keyword>
<feature type="transmembrane region" description="Helical" evidence="7">
    <location>
        <begin position="237"/>
        <end position="257"/>
    </location>
</feature>
<feature type="domain" description="Major facilitator superfamily (MFS) profile" evidence="8">
    <location>
        <begin position="1"/>
        <end position="377"/>
    </location>
</feature>
<comment type="similarity">
    <text evidence="2">Belongs to the major facilitator superfamily. Nitrate/nitrite porter (TC 2.A.1.8) family.</text>
</comment>
<comment type="caution">
    <text evidence="9">The sequence shown here is derived from an EMBL/GenBank/DDBJ whole genome shotgun (WGS) entry which is preliminary data.</text>
</comment>
<organism evidence="9 10">
    <name type="scientific">Georgenia yuyongxinii</name>
    <dbReference type="NCBI Taxonomy" id="2589797"/>
    <lineage>
        <taxon>Bacteria</taxon>
        <taxon>Bacillati</taxon>
        <taxon>Actinomycetota</taxon>
        <taxon>Actinomycetes</taxon>
        <taxon>Micrococcales</taxon>
        <taxon>Bogoriellaceae</taxon>
        <taxon>Georgenia</taxon>
    </lineage>
</organism>